<organism evidence="3 4">
    <name type="scientific">Deinococcus humi</name>
    <dbReference type="NCBI Taxonomy" id="662880"/>
    <lineage>
        <taxon>Bacteria</taxon>
        <taxon>Thermotogati</taxon>
        <taxon>Deinococcota</taxon>
        <taxon>Deinococci</taxon>
        <taxon>Deinococcales</taxon>
        <taxon>Deinococcaceae</taxon>
        <taxon>Deinococcus</taxon>
    </lineage>
</organism>
<proteinExistence type="predicted"/>
<dbReference type="SMART" id="SM00740">
    <property type="entry name" value="PASTA"/>
    <property type="match status" value="1"/>
</dbReference>
<gene>
    <name evidence="3" type="ORF">HNQ08_002602</name>
</gene>
<protein>
    <recommendedName>
        <fullName evidence="2">PASTA domain-containing protein</fullName>
    </recommendedName>
</protein>
<dbReference type="SUPFAM" id="SSF54184">
    <property type="entry name" value="Penicillin-binding protein 2x (pbp-2x), c-terminal domain"/>
    <property type="match status" value="1"/>
</dbReference>
<name>A0A7W8NEM4_9DEIO</name>
<feature type="region of interest" description="Disordered" evidence="1">
    <location>
        <begin position="198"/>
        <end position="217"/>
    </location>
</feature>
<dbReference type="CDD" id="cd06577">
    <property type="entry name" value="PASTA_pknB"/>
    <property type="match status" value="1"/>
</dbReference>
<evidence type="ECO:0000313" key="3">
    <source>
        <dbReference type="EMBL" id="MBB5363496.1"/>
    </source>
</evidence>
<sequence>MTNPSGAGGGFGRTLQELFTVNPVQGQGPAPTLAGEALIEVPDLTGMEQAEAEQLLRERRLSSRIRPLTADGDPGTVKHQAPKAGEVATAGTQVTLYVIKARELSDLEKIRKVFDDAKVLTADNFVQAMDDNEDFQKYVATVKVAYDALLKKIEGLVTQQDANNALQNLTTKADLQSATGALEREDVASRRFEELKRLIQANSGGDGPNPTSSKAKT</sequence>
<dbReference type="Pfam" id="PF03793">
    <property type="entry name" value="PASTA"/>
    <property type="match status" value="1"/>
</dbReference>
<comment type="caution">
    <text evidence="3">The sequence shown here is derived from an EMBL/GenBank/DDBJ whole genome shotgun (WGS) entry which is preliminary data.</text>
</comment>
<accession>A0A7W8NEM4</accession>
<evidence type="ECO:0000259" key="2">
    <source>
        <dbReference type="PROSITE" id="PS51178"/>
    </source>
</evidence>
<keyword evidence="4" id="KW-1185">Reference proteome</keyword>
<dbReference type="EMBL" id="JACHFL010000006">
    <property type="protein sequence ID" value="MBB5363496.1"/>
    <property type="molecule type" value="Genomic_DNA"/>
</dbReference>
<evidence type="ECO:0000256" key="1">
    <source>
        <dbReference type="SAM" id="MobiDB-lite"/>
    </source>
</evidence>
<dbReference type="Proteomes" id="UP000552709">
    <property type="component" value="Unassembled WGS sequence"/>
</dbReference>
<dbReference type="PROSITE" id="PS51178">
    <property type="entry name" value="PASTA"/>
    <property type="match status" value="1"/>
</dbReference>
<dbReference type="Gene3D" id="3.30.10.20">
    <property type="match status" value="1"/>
</dbReference>
<reference evidence="3 4" key="1">
    <citation type="submission" date="2020-08" db="EMBL/GenBank/DDBJ databases">
        <title>Genomic Encyclopedia of Type Strains, Phase IV (KMG-IV): sequencing the most valuable type-strain genomes for metagenomic binning, comparative biology and taxonomic classification.</title>
        <authorList>
            <person name="Goeker M."/>
        </authorList>
    </citation>
    <scope>NUCLEOTIDE SEQUENCE [LARGE SCALE GENOMIC DNA]</scope>
    <source>
        <strain evidence="3 4">DSM 27939</strain>
    </source>
</reference>
<dbReference type="AlphaFoldDB" id="A0A7W8NEM4"/>
<feature type="domain" description="PASTA" evidence="2">
    <location>
        <begin position="35"/>
        <end position="100"/>
    </location>
</feature>
<dbReference type="RefSeq" id="WP_184132568.1">
    <property type="nucleotide sequence ID" value="NZ_JACHFL010000006.1"/>
</dbReference>
<dbReference type="InterPro" id="IPR005543">
    <property type="entry name" value="PASTA_dom"/>
</dbReference>
<evidence type="ECO:0000313" key="4">
    <source>
        <dbReference type="Proteomes" id="UP000552709"/>
    </source>
</evidence>